<protein>
    <recommendedName>
        <fullName evidence="2">Disease resistance protein winged helix domain-containing protein</fullName>
    </recommendedName>
</protein>
<dbReference type="EMBL" id="JBBPBN010000015">
    <property type="protein sequence ID" value="KAK9024761.1"/>
    <property type="molecule type" value="Genomic_DNA"/>
</dbReference>
<organism evidence="3 4">
    <name type="scientific">Hibiscus sabdariffa</name>
    <name type="common">roselle</name>
    <dbReference type="NCBI Taxonomy" id="183260"/>
    <lineage>
        <taxon>Eukaryota</taxon>
        <taxon>Viridiplantae</taxon>
        <taxon>Streptophyta</taxon>
        <taxon>Embryophyta</taxon>
        <taxon>Tracheophyta</taxon>
        <taxon>Spermatophyta</taxon>
        <taxon>Magnoliopsida</taxon>
        <taxon>eudicotyledons</taxon>
        <taxon>Gunneridae</taxon>
        <taxon>Pentapetalae</taxon>
        <taxon>rosids</taxon>
        <taxon>malvids</taxon>
        <taxon>Malvales</taxon>
        <taxon>Malvaceae</taxon>
        <taxon>Malvoideae</taxon>
        <taxon>Hibiscus</taxon>
    </lineage>
</organism>
<accession>A0ABR2SHI7</accession>
<sequence>MRPDDPVNVIPIVGMGDLDERCDLSSLDALQNCLRGLLQDKRFLLVLDDVLKLSYDHLPSRLQRCLALLSLYKKDEIYRSHEVIQLWMANGLLEHPEGRDEWEDVGDRYLNELLSRCLVQKEKDYVNYFTFRMHDLVHDLVLKVSSGP</sequence>
<dbReference type="Gene3D" id="1.10.10.10">
    <property type="entry name" value="Winged helix-like DNA-binding domain superfamily/Winged helix DNA-binding domain"/>
    <property type="match status" value="1"/>
</dbReference>
<gene>
    <name evidence="3" type="ORF">V6N11_004916</name>
</gene>
<evidence type="ECO:0000256" key="1">
    <source>
        <dbReference type="ARBA" id="ARBA00022737"/>
    </source>
</evidence>
<proteinExistence type="predicted"/>
<dbReference type="InterPro" id="IPR058922">
    <property type="entry name" value="WHD_DRP"/>
</dbReference>
<dbReference type="PANTHER" id="PTHR23155">
    <property type="entry name" value="DISEASE RESISTANCE PROTEIN RP"/>
    <property type="match status" value="1"/>
</dbReference>
<evidence type="ECO:0000313" key="3">
    <source>
        <dbReference type="EMBL" id="KAK9024761.1"/>
    </source>
</evidence>
<dbReference type="Pfam" id="PF23559">
    <property type="entry name" value="WHD_DRP"/>
    <property type="match status" value="1"/>
</dbReference>
<keyword evidence="4" id="KW-1185">Reference proteome</keyword>
<evidence type="ECO:0000313" key="4">
    <source>
        <dbReference type="Proteomes" id="UP001396334"/>
    </source>
</evidence>
<feature type="domain" description="Disease resistance protein winged helix" evidence="2">
    <location>
        <begin position="71"/>
        <end position="141"/>
    </location>
</feature>
<name>A0ABR2SHI7_9ROSI</name>
<comment type="caution">
    <text evidence="3">The sequence shown here is derived from an EMBL/GenBank/DDBJ whole genome shotgun (WGS) entry which is preliminary data.</text>
</comment>
<dbReference type="InterPro" id="IPR044974">
    <property type="entry name" value="Disease_R_plants"/>
</dbReference>
<reference evidence="3 4" key="1">
    <citation type="journal article" date="2024" name="G3 (Bethesda)">
        <title>Genome assembly of Hibiscus sabdariffa L. provides insights into metabolisms of medicinal natural products.</title>
        <authorList>
            <person name="Kim T."/>
        </authorList>
    </citation>
    <scope>NUCLEOTIDE SEQUENCE [LARGE SCALE GENOMIC DNA]</scope>
    <source>
        <strain evidence="3">TK-2024</strain>
        <tissue evidence="3">Old leaves</tissue>
    </source>
</reference>
<keyword evidence="1" id="KW-0677">Repeat</keyword>
<dbReference type="Proteomes" id="UP001396334">
    <property type="component" value="Unassembled WGS sequence"/>
</dbReference>
<dbReference type="PANTHER" id="PTHR23155:SF1060">
    <property type="entry name" value="NBS-LRR DISEASE RESISTANCE PROTEIN"/>
    <property type="match status" value="1"/>
</dbReference>
<evidence type="ECO:0000259" key="2">
    <source>
        <dbReference type="Pfam" id="PF23559"/>
    </source>
</evidence>
<dbReference type="InterPro" id="IPR036388">
    <property type="entry name" value="WH-like_DNA-bd_sf"/>
</dbReference>